<evidence type="ECO:0000256" key="3">
    <source>
        <dbReference type="ARBA" id="ARBA00023002"/>
    </source>
</evidence>
<dbReference type="InterPro" id="IPR013328">
    <property type="entry name" value="6PGD_dom2"/>
</dbReference>
<evidence type="ECO:0000259" key="4">
    <source>
        <dbReference type="Pfam" id="PF00725"/>
    </source>
</evidence>
<comment type="similarity">
    <text evidence="2">Belongs to the 3-hydroxyacyl-CoA dehydrogenase family.</text>
</comment>
<sequence length="245" mass="25914">MGRSVGVLGAGVMGSGIAQALAAAGNEVVCHDASADALNRAEETVLTGRFGLNSAVARGKLSQAQAEAAAGRLTFTDEVRRLYDTDLVVEAVPERLDLKISVFRDLDRNCPRRTVLASNSSGFPVAALAAATDRPDRVIGWHWASPAPVMRLAEIVRGPLTSDATVALVTDLASSAGKNPVVINDAPTSWGYVANRVYFAAVREAARVVQEKVATAEQVDRLMVDCFRWPVGPLAMRDGAATGWD</sequence>
<evidence type="ECO:0000256" key="1">
    <source>
        <dbReference type="ARBA" id="ARBA00005086"/>
    </source>
</evidence>
<dbReference type="PIRSF" id="PIRSF000105">
    <property type="entry name" value="HCDH"/>
    <property type="match status" value="1"/>
</dbReference>
<gene>
    <name evidence="6" type="ORF">GCM10022252_79270</name>
</gene>
<evidence type="ECO:0000256" key="2">
    <source>
        <dbReference type="ARBA" id="ARBA00009463"/>
    </source>
</evidence>
<keyword evidence="7" id="KW-1185">Reference proteome</keyword>
<comment type="pathway">
    <text evidence="1">Lipid metabolism; butanoate metabolism.</text>
</comment>
<dbReference type="PANTHER" id="PTHR48075:SF5">
    <property type="entry name" value="3-HYDROXYBUTYRYL-COA DEHYDROGENASE"/>
    <property type="match status" value="1"/>
</dbReference>
<organism evidence="6 7">
    <name type="scientific">Streptosporangium oxazolinicum</name>
    <dbReference type="NCBI Taxonomy" id="909287"/>
    <lineage>
        <taxon>Bacteria</taxon>
        <taxon>Bacillati</taxon>
        <taxon>Actinomycetota</taxon>
        <taxon>Actinomycetes</taxon>
        <taxon>Streptosporangiales</taxon>
        <taxon>Streptosporangiaceae</taxon>
        <taxon>Streptosporangium</taxon>
    </lineage>
</organism>
<dbReference type="InterPro" id="IPR006108">
    <property type="entry name" value="3HC_DH_C"/>
</dbReference>
<dbReference type="Proteomes" id="UP001501251">
    <property type="component" value="Unassembled WGS sequence"/>
</dbReference>
<evidence type="ECO:0000313" key="6">
    <source>
        <dbReference type="EMBL" id="GAA4210867.1"/>
    </source>
</evidence>
<dbReference type="InterPro" id="IPR036291">
    <property type="entry name" value="NAD(P)-bd_dom_sf"/>
</dbReference>
<feature type="domain" description="3-hydroxyacyl-CoA dehydrogenase C-terminal" evidence="4">
    <location>
        <begin position="191"/>
        <end position="239"/>
    </location>
</feature>
<dbReference type="Gene3D" id="1.10.1040.10">
    <property type="entry name" value="N-(1-d-carboxylethyl)-l-norvaline Dehydrogenase, domain 2"/>
    <property type="match status" value="1"/>
</dbReference>
<dbReference type="EMBL" id="BAABAQ010000025">
    <property type="protein sequence ID" value="GAA4210867.1"/>
    <property type="molecule type" value="Genomic_DNA"/>
</dbReference>
<evidence type="ECO:0000313" key="7">
    <source>
        <dbReference type="Proteomes" id="UP001501251"/>
    </source>
</evidence>
<feature type="domain" description="3-hydroxyacyl-CoA dehydrogenase NAD binding" evidence="5">
    <location>
        <begin position="5"/>
        <end position="185"/>
    </location>
</feature>
<dbReference type="RefSeq" id="WP_344923501.1">
    <property type="nucleotide sequence ID" value="NZ_BAABAQ010000025.1"/>
</dbReference>
<dbReference type="InterPro" id="IPR008927">
    <property type="entry name" value="6-PGluconate_DH-like_C_sf"/>
</dbReference>
<reference evidence="7" key="1">
    <citation type="journal article" date="2019" name="Int. J. Syst. Evol. Microbiol.">
        <title>The Global Catalogue of Microorganisms (GCM) 10K type strain sequencing project: providing services to taxonomists for standard genome sequencing and annotation.</title>
        <authorList>
            <consortium name="The Broad Institute Genomics Platform"/>
            <consortium name="The Broad Institute Genome Sequencing Center for Infectious Disease"/>
            <person name="Wu L."/>
            <person name="Ma J."/>
        </authorList>
    </citation>
    <scope>NUCLEOTIDE SEQUENCE [LARGE SCALE GENOMIC DNA]</scope>
    <source>
        <strain evidence="7">JCM 17388</strain>
    </source>
</reference>
<dbReference type="PANTHER" id="PTHR48075">
    <property type="entry name" value="3-HYDROXYACYL-COA DEHYDROGENASE FAMILY PROTEIN"/>
    <property type="match status" value="1"/>
</dbReference>
<name>A0ABP8BN22_9ACTN</name>
<keyword evidence="3" id="KW-0560">Oxidoreductase</keyword>
<dbReference type="SUPFAM" id="SSF48179">
    <property type="entry name" value="6-phosphogluconate dehydrogenase C-terminal domain-like"/>
    <property type="match status" value="1"/>
</dbReference>
<dbReference type="InterPro" id="IPR022694">
    <property type="entry name" value="3-OHacyl-CoA_DH"/>
</dbReference>
<evidence type="ECO:0000259" key="5">
    <source>
        <dbReference type="Pfam" id="PF02737"/>
    </source>
</evidence>
<accession>A0ABP8BN22</accession>
<dbReference type="Pfam" id="PF00725">
    <property type="entry name" value="3HCDH"/>
    <property type="match status" value="1"/>
</dbReference>
<proteinExistence type="inferred from homology"/>
<comment type="caution">
    <text evidence="6">The sequence shown here is derived from an EMBL/GenBank/DDBJ whole genome shotgun (WGS) entry which is preliminary data.</text>
</comment>
<dbReference type="Pfam" id="PF02737">
    <property type="entry name" value="3HCDH_N"/>
    <property type="match status" value="1"/>
</dbReference>
<dbReference type="InterPro" id="IPR006176">
    <property type="entry name" value="3-OHacyl-CoA_DH_NAD-bd"/>
</dbReference>
<dbReference type="Gene3D" id="3.40.50.720">
    <property type="entry name" value="NAD(P)-binding Rossmann-like Domain"/>
    <property type="match status" value="1"/>
</dbReference>
<dbReference type="SUPFAM" id="SSF51735">
    <property type="entry name" value="NAD(P)-binding Rossmann-fold domains"/>
    <property type="match status" value="1"/>
</dbReference>
<protein>
    <submittedName>
        <fullName evidence="6">3-hydroxyacyl-CoA dehydrogenase NAD-binding domain-containing protein</fullName>
    </submittedName>
</protein>